<keyword evidence="3" id="KW-1185">Reference proteome</keyword>
<dbReference type="EMBL" id="MU006598">
    <property type="protein sequence ID" value="KAF2743375.1"/>
    <property type="molecule type" value="Genomic_DNA"/>
</dbReference>
<evidence type="ECO:0000256" key="1">
    <source>
        <dbReference type="SAM" id="MobiDB-lite"/>
    </source>
</evidence>
<reference evidence="2" key="1">
    <citation type="journal article" date="2020" name="Stud. Mycol.">
        <title>101 Dothideomycetes genomes: a test case for predicting lifestyles and emergence of pathogens.</title>
        <authorList>
            <person name="Haridas S."/>
            <person name="Albert R."/>
            <person name="Binder M."/>
            <person name="Bloem J."/>
            <person name="Labutti K."/>
            <person name="Salamov A."/>
            <person name="Andreopoulos B."/>
            <person name="Baker S."/>
            <person name="Barry K."/>
            <person name="Bills G."/>
            <person name="Bluhm B."/>
            <person name="Cannon C."/>
            <person name="Castanera R."/>
            <person name="Culley D."/>
            <person name="Daum C."/>
            <person name="Ezra D."/>
            <person name="Gonzalez J."/>
            <person name="Henrissat B."/>
            <person name="Kuo A."/>
            <person name="Liang C."/>
            <person name="Lipzen A."/>
            <person name="Lutzoni F."/>
            <person name="Magnuson J."/>
            <person name="Mondo S."/>
            <person name="Nolan M."/>
            <person name="Ohm R."/>
            <person name="Pangilinan J."/>
            <person name="Park H.-J."/>
            <person name="Ramirez L."/>
            <person name="Alfaro M."/>
            <person name="Sun H."/>
            <person name="Tritt A."/>
            <person name="Yoshinaga Y."/>
            <person name="Zwiers L.-H."/>
            <person name="Turgeon B."/>
            <person name="Goodwin S."/>
            <person name="Spatafora J."/>
            <person name="Crous P."/>
            <person name="Grigoriev I."/>
        </authorList>
    </citation>
    <scope>NUCLEOTIDE SEQUENCE</scope>
    <source>
        <strain evidence="2">CBS 119925</strain>
    </source>
</reference>
<protein>
    <submittedName>
        <fullName evidence="2">Uncharacterized protein</fullName>
    </submittedName>
</protein>
<name>A0A6A6UYX5_9PLEO</name>
<evidence type="ECO:0000313" key="2">
    <source>
        <dbReference type="EMBL" id="KAF2743375.1"/>
    </source>
</evidence>
<evidence type="ECO:0000313" key="3">
    <source>
        <dbReference type="Proteomes" id="UP000799440"/>
    </source>
</evidence>
<feature type="compositionally biased region" description="Basic and acidic residues" evidence="1">
    <location>
        <begin position="66"/>
        <end position="75"/>
    </location>
</feature>
<proteinExistence type="predicted"/>
<dbReference type="Proteomes" id="UP000799440">
    <property type="component" value="Unassembled WGS sequence"/>
</dbReference>
<sequence length="172" mass="19562">MKHIPRSVSKAVSPEVNSFAELKTSGRVARGWATNPWRSILSVTWGPNRAHQTSRRQVPKRTLRNLPRDKQESDPKTYARLVAAGGTAFVSSSSESFFNAMRHVFTTSKRRTAFSNIVLDRPQSIPSHYISLRRAKHTKGRNPPLVMPEIRLELHYNWHPIIPIDVSLTTMP</sequence>
<dbReference type="AlphaFoldDB" id="A0A6A6UYX5"/>
<feature type="compositionally biased region" description="Basic residues" evidence="1">
    <location>
        <begin position="52"/>
        <end position="63"/>
    </location>
</feature>
<accession>A0A6A6UYX5</accession>
<gene>
    <name evidence="2" type="ORF">M011DRAFT_225711</name>
</gene>
<feature type="region of interest" description="Disordered" evidence="1">
    <location>
        <begin position="48"/>
        <end position="75"/>
    </location>
</feature>
<organism evidence="2 3">
    <name type="scientific">Sporormia fimetaria CBS 119925</name>
    <dbReference type="NCBI Taxonomy" id="1340428"/>
    <lineage>
        <taxon>Eukaryota</taxon>
        <taxon>Fungi</taxon>
        <taxon>Dikarya</taxon>
        <taxon>Ascomycota</taxon>
        <taxon>Pezizomycotina</taxon>
        <taxon>Dothideomycetes</taxon>
        <taxon>Pleosporomycetidae</taxon>
        <taxon>Pleosporales</taxon>
        <taxon>Sporormiaceae</taxon>
        <taxon>Sporormia</taxon>
    </lineage>
</organism>